<dbReference type="UniPathway" id="UPA00219"/>
<dbReference type="GO" id="GO:0071555">
    <property type="term" value="P:cell wall organization"/>
    <property type="evidence" value="ECO:0007669"/>
    <property type="project" value="UniProtKB-KW"/>
</dbReference>
<keyword evidence="1" id="KW-0479">Metal-binding</keyword>
<organism evidence="4 5">
    <name type="scientific">Candidatus Gottesmanbacteria bacterium CG1_02_37_22</name>
    <dbReference type="NCBI Taxonomy" id="1805209"/>
    <lineage>
        <taxon>Bacteria</taxon>
        <taxon>Candidatus Gottesmaniibacteriota</taxon>
    </lineage>
</organism>
<dbReference type="HAMAP" id="MF_02214">
    <property type="entry name" value="Lipid_II_synth_MurT"/>
    <property type="match status" value="1"/>
</dbReference>
<dbReference type="InterPro" id="IPR036565">
    <property type="entry name" value="Mur-like_cat_sf"/>
</dbReference>
<dbReference type="PANTHER" id="PTHR23135">
    <property type="entry name" value="MUR LIGASE FAMILY MEMBER"/>
    <property type="match status" value="1"/>
</dbReference>
<comment type="catalytic activity">
    <reaction evidence="1">
        <text>beta-D-GlcNAc-(1-&gt;4)-Mur2Ac(oyl-L-Ala-gamma-D-Glu-L-Lys-D-Ala-D-Ala)-di-trans,octa-cis-undecaprenyl diphosphate + ATP = beta-D-GlcNAc-(1-&gt;4)-Mur2Ac(oyl-L-Ala-gamma-D-O-P-Glu-L-Lys-D-Ala-D-Ala)-di-trans,octa-cis-undecaprenyl diphosphate + ADP</text>
        <dbReference type="Rhea" id="RHEA:59488"/>
        <dbReference type="ChEBI" id="CHEBI:30616"/>
        <dbReference type="ChEBI" id="CHEBI:60033"/>
        <dbReference type="ChEBI" id="CHEBI:143132"/>
        <dbReference type="ChEBI" id="CHEBI:456216"/>
    </reaction>
</comment>
<dbReference type="Pfam" id="PF08245">
    <property type="entry name" value="Mur_ligase_M"/>
    <property type="match status" value="1"/>
</dbReference>
<dbReference type="GO" id="GO:0016881">
    <property type="term" value="F:acid-amino acid ligase activity"/>
    <property type="evidence" value="ECO:0007669"/>
    <property type="project" value="InterPro"/>
</dbReference>
<comment type="similarity">
    <text evidence="1">Belongs to the MurCDEF family. MurT subfamily.</text>
</comment>
<feature type="active site" evidence="1">
    <location>
        <position position="352"/>
    </location>
</feature>
<keyword evidence="1" id="KW-0067">ATP-binding</keyword>
<gene>
    <name evidence="1" type="primary">murT</name>
    <name evidence="4" type="ORF">AUJ73_01830</name>
</gene>
<keyword evidence="1" id="KW-0862">Zinc</keyword>
<feature type="binding site" evidence="1">
    <location>
        <position position="222"/>
    </location>
    <ligand>
        <name>Zn(2+)</name>
        <dbReference type="ChEBI" id="CHEBI:29105"/>
    </ligand>
</feature>
<dbReference type="PANTHER" id="PTHR23135:SF7">
    <property type="entry name" value="LIPID II ISOGLUTAMINYL SYNTHASE (GLUTAMINE-HYDROLYZING) SUBUNIT MURT"/>
    <property type="match status" value="1"/>
</dbReference>
<keyword evidence="1" id="KW-0547">Nucleotide-binding</keyword>
<comment type="function">
    <text evidence="1">The lipid II isoglutaminyl synthase complex catalyzes the formation of alpha-D-isoglutamine in the cell wall lipid II stem peptide. The MurT subunit catalyzes the ATP-dependent amidation of D-glutamate residue of lipid II, converting it to an isoglutamine residue.</text>
</comment>
<dbReference type="EC" id="6.3.5.13" evidence="1"/>
<dbReference type="GO" id="GO:0008270">
    <property type="term" value="F:zinc ion binding"/>
    <property type="evidence" value="ECO:0007669"/>
    <property type="project" value="UniProtKB-UniRule"/>
</dbReference>
<dbReference type="GO" id="GO:0005524">
    <property type="term" value="F:ATP binding"/>
    <property type="evidence" value="ECO:0007669"/>
    <property type="project" value="UniProtKB-UniRule"/>
</dbReference>
<dbReference type="Proteomes" id="UP000183120">
    <property type="component" value="Unassembled WGS sequence"/>
</dbReference>
<comment type="catalytic activity">
    <reaction evidence="1">
        <text>beta-D-GlcNAc-(1-&gt;4)-Mur2Ac(oyl-L-Ala-gamma-D-Glu-L-Lys-D-Ala-D-Ala)-di-trans,octa-cis-undecaprenyl diphosphate + L-glutamine + ATP + H2O = beta-D-GlcNAc-(1-&gt;4)-Mur2Ac(oyl-L-Ala-D-isoglutaminyl-L-Lys-D-Ala-D-Ala)-di-trans,octa-cis-undecaprenyl diphosphate + L-glutamate + ADP + phosphate + H(+)</text>
        <dbReference type="Rhea" id="RHEA:57928"/>
        <dbReference type="ChEBI" id="CHEBI:15377"/>
        <dbReference type="ChEBI" id="CHEBI:15378"/>
        <dbReference type="ChEBI" id="CHEBI:29985"/>
        <dbReference type="ChEBI" id="CHEBI:30616"/>
        <dbReference type="ChEBI" id="CHEBI:43474"/>
        <dbReference type="ChEBI" id="CHEBI:58359"/>
        <dbReference type="ChEBI" id="CHEBI:60033"/>
        <dbReference type="ChEBI" id="CHEBI:62233"/>
        <dbReference type="ChEBI" id="CHEBI:456216"/>
        <dbReference type="EC" id="6.3.5.13"/>
    </reaction>
</comment>
<evidence type="ECO:0000313" key="4">
    <source>
        <dbReference type="EMBL" id="OIO14672.1"/>
    </source>
</evidence>
<protein>
    <recommendedName>
        <fullName evidence="1">Lipid II isoglutaminyl synthase (glutamine-hydrolyzing) subunit MurT</fullName>
        <ecNumber evidence="1">6.3.5.13</ecNumber>
    </recommendedName>
</protein>
<comment type="pathway">
    <text evidence="1">Cell wall biogenesis; peptidoglycan biosynthesis.</text>
</comment>
<comment type="caution">
    <text evidence="4">The sequence shown here is derived from an EMBL/GenBank/DDBJ whole genome shotgun (WGS) entry which is preliminary data.</text>
</comment>
<feature type="binding site" evidence="1">
    <location>
        <position position="247"/>
    </location>
    <ligand>
        <name>Zn(2+)</name>
        <dbReference type="ChEBI" id="CHEBI:29105"/>
    </ligand>
</feature>
<dbReference type="InterPro" id="IPR043703">
    <property type="entry name" value="Lipid_II_synth_MurT"/>
</dbReference>
<name>A0A1J4TSN3_9BACT</name>
<comment type="subunit">
    <text evidence="1">Forms a heterodimer with GatD.</text>
</comment>
<evidence type="ECO:0000259" key="3">
    <source>
        <dbReference type="Pfam" id="PF08353"/>
    </source>
</evidence>
<dbReference type="STRING" id="1805209.AUJ73_01830"/>
<evidence type="ECO:0000313" key="5">
    <source>
        <dbReference type="Proteomes" id="UP000183120"/>
    </source>
</evidence>
<dbReference type="GO" id="GO:0008360">
    <property type="term" value="P:regulation of cell shape"/>
    <property type="evidence" value="ECO:0007669"/>
    <property type="project" value="UniProtKB-KW"/>
</dbReference>
<keyword evidence="1" id="KW-0961">Cell wall biogenesis/degradation</keyword>
<comment type="catalytic activity">
    <reaction evidence="1">
        <text>beta-D-GlcNAc-(1-&gt;4)-Mur2Ac(oyl-L-Ala-gamma-D-O-P-Glu-L-Lys-D-Ala-D-Ala)-di-trans,octa-cis-undecaprenyl diphosphate + NH4(+) = beta-D-GlcNAc-(1-&gt;4)-Mur2Ac(oyl-L-Ala-D-isoglutaminyl-L-Lys-D-Ala-D-Ala)-di-trans,octa-cis-undecaprenyl diphosphate + phosphate + H(+)</text>
        <dbReference type="Rhea" id="RHEA:57932"/>
        <dbReference type="ChEBI" id="CHEBI:15378"/>
        <dbReference type="ChEBI" id="CHEBI:28938"/>
        <dbReference type="ChEBI" id="CHEBI:43474"/>
        <dbReference type="ChEBI" id="CHEBI:62233"/>
        <dbReference type="ChEBI" id="CHEBI:143132"/>
    </reaction>
</comment>
<feature type="binding site" evidence="1">
    <location>
        <position position="244"/>
    </location>
    <ligand>
        <name>Zn(2+)</name>
        <dbReference type="ChEBI" id="CHEBI:29105"/>
    </ligand>
</feature>
<feature type="binding site" evidence="1">
    <location>
        <position position="225"/>
    </location>
    <ligand>
        <name>Zn(2+)</name>
        <dbReference type="ChEBI" id="CHEBI:29105"/>
    </ligand>
</feature>
<dbReference type="SUPFAM" id="SSF53623">
    <property type="entry name" value="MurD-like peptide ligases, catalytic domain"/>
    <property type="match status" value="1"/>
</dbReference>
<evidence type="ECO:0000259" key="2">
    <source>
        <dbReference type="Pfam" id="PF08245"/>
    </source>
</evidence>
<dbReference type="InterPro" id="IPR013564">
    <property type="entry name" value="MurT_C"/>
</dbReference>
<dbReference type="EMBL" id="MNUY01000028">
    <property type="protein sequence ID" value="OIO14672.1"/>
    <property type="molecule type" value="Genomic_DNA"/>
</dbReference>
<dbReference type="GO" id="GO:0140282">
    <property type="term" value="F:carbon-nitrogen ligase activity on lipid II"/>
    <property type="evidence" value="ECO:0007669"/>
    <property type="project" value="UniProtKB-UniRule"/>
</dbReference>
<evidence type="ECO:0000256" key="1">
    <source>
        <dbReference type="HAMAP-Rule" id="MF_02214"/>
    </source>
</evidence>
<sequence length="442" mass="50108">MIRLFFVLLIGKIIIFFSRLFNFGNGGTWPGEIALFLYPDILREFIRKVDGEVVLVTGTNGKTTTAKMIKNITVSLSKSRGQNITIVHNESGANLINGLISAFIQKSSFIHNKYDYAVLEVDEAAIRPVLEQIKGLKTKFILVFLNLFRDQLDRYGEVDAIADKWVRAIVNLPKTSILILNADDPQVAFLGKNDLFDTVYFGLNSNIKSYSHLEDAIDSIYCPLCKAKLFYKKIFFSHLGLWFCEKCGNERPITQTNNYISSLLGTYNLYNVQAAAAVGKLLGASQSDIKLTLKEFIPVFGRQEELYVGQKKIKIFLAKNPAGLNAILYTVLEMRPKNILLVLNDRIPDGRDVSWIWDVDFEMIGKNVQIITSGDRAFDMALRLKYALKDNKNETKIIIEKNLERAVQRGLDMTEEKDTLYILPTYSAMLEVRKIVSGKEIL</sequence>
<dbReference type="InterPro" id="IPR013221">
    <property type="entry name" value="Mur_ligase_cen"/>
</dbReference>
<keyword evidence="1" id="KW-0133">Cell shape</keyword>
<dbReference type="Pfam" id="PF08353">
    <property type="entry name" value="MurT_C"/>
    <property type="match status" value="1"/>
</dbReference>
<accession>A0A1J4TSN3</accession>
<dbReference type="Gene3D" id="3.40.1190.10">
    <property type="entry name" value="Mur-like, catalytic domain"/>
    <property type="match status" value="1"/>
</dbReference>
<keyword evidence="1" id="KW-0573">Peptidoglycan synthesis</keyword>
<reference evidence="4 5" key="1">
    <citation type="journal article" date="2016" name="Environ. Microbiol.">
        <title>Genomic resolution of a cold subsurface aquifer community provides metabolic insights for novel microbes adapted to high CO concentrations.</title>
        <authorList>
            <person name="Probst A.J."/>
            <person name="Castelle C.J."/>
            <person name="Singh A."/>
            <person name="Brown C.T."/>
            <person name="Anantharaman K."/>
            <person name="Sharon I."/>
            <person name="Hug L.A."/>
            <person name="Burstein D."/>
            <person name="Emerson J.B."/>
            <person name="Thomas B.C."/>
            <person name="Banfield J.F."/>
        </authorList>
    </citation>
    <scope>NUCLEOTIDE SEQUENCE [LARGE SCALE GENOMIC DNA]</scope>
    <source>
        <strain evidence="4">CG1_02_37_22</strain>
    </source>
</reference>
<proteinExistence type="inferred from homology"/>
<feature type="domain" description="Lipid II isoglutaminyl synthase (glutamine-hydrolyzing) subunit MurT C-terminal" evidence="3">
    <location>
        <begin position="317"/>
        <end position="429"/>
    </location>
</feature>
<feature type="domain" description="Mur ligase central" evidence="2">
    <location>
        <begin position="56"/>
        <end position="278"/>
    </location>
</feature>
<keyword evidence="1" id="KW-0436">Ligase</keyword>
<dbReference type="GO" id="GO:0009252">
    <property type="term" value="P:peptidoglycan biosynthetic process"/>
    <property type="evidence" value="ECO:0007669"/>
    <property type="project" value="UniProtKB-UniRule"/>
</dbReference>
<dbReference type="AlphaFoldDB" id="A0A1J4TSN3"/>